<sequence length="126" mass="13817">MNARLGDFGLARLYNHGADPPTTDVAGKFGNILEARDQKLGTDFVVEEVELVLKLGLLCSRSQPTARPSMRQVMQYLEGEMALPEFSFLRLSSTSLEFANDEGFDNVAMSYQSSHAPESDVLSGGR</sequence>
<dbReference type="Gene3D" id="1.10.510.10">
    <property type="entry name" value="Transferase(Phosphotransferase) domain 1"/>
    <property type="match status" value="1"/>
</dbReference>
<dbReference type="GO" id="GO:0005524">
    <property type="term" value="F:ATP binding"/>
    <property type="evidence" value="ECO:0007669"/>
    <property type="project" value="UniProtKB-KW"/>
</dbReference>
<name>A0AAW1W6D3_RUBAR</name>
<evidence type="ECO:0000256" key="1">
    <source>
        <dbReference type="ARBA" id="ARBA00022741"/>
    </source>
</evidence>
<protein>
    <submittedName>
        <fullName evidence="3">Uncharacterized protein</fullName>
    </submittedName>
</protein>
<comment type="caution">
    <text evidence="3">The sequence shown here is derived from an EMBL/GenBank/DDBJ whole genome shotgun (WGS) entry which is preliminary data.</text>
</comment>
<dbReference type="Proteomes" id="UP001457282">
    <property type="component" value="Unassembled WGS sequence"/>
</dbReference>
<keyword evidence="1" id="KW-0547">Nucleotide-binding</keyword>
<gene>
    <name evidence="3" type="ORF">M0R45_028862</name>
</gene>
<evidence type="ECO:0000313" key="4">
    <source>
        <dbReference type="Proteomes" id="UP001457282"/>
    </source>
</evidence>
<evidence type="ECO:0000256" key="2">
    <source>
        <dbReference type="ARBA" id="ARBA00022840"/>
    </source>
</evidence>
<keyword evidence="4" id="KW-1185">Reference proteome</keyword>
<organism evidence="3 4">
    <name type="scientific">Rubus argutus</name>
    <name type="common">Southern blackberry</name>
    <dbReference type="NCBI Taxonomy" id="59490"/>
    <lineage>
        <taxon>Eukaryota</taxon>
        <taxon>Viridiplantae</taxon>
        <taxon>Streptophyta</taxon>
        <taxon>Embryophyta</taxon>
        <taxon>Tracheophyta</taxon>
        <taxon>Spermatophyta</taxon>
        <taxon>Magnoliopsida</taxon>
        <taxon>eudicotyledons</taxon>
        <taxon>Gunneridae</taxon>
        <taxon>Pentapetalae</taxon>
        <taxon>rosids</taxon>
        <taxon>fabids</taxon>
        <taxon>Rosales</taxon>
        <taxon>Rosaceae</taxon>
        <taxon>Rosoideae</taxon>
        <taxon>Rosoideae incertae sedis</taxon>
        <taxon>Rubus</taxon>
    </lineage>
</organism>
<reference evidence="3 4" key="1">
    <citation type="journal article" date="2023" name="G3 (Bethesda)">
        <title>A chromosome-length genome assembly and annotation of blackberry (Rubus argutus, cv. 'Hillquist').</title>
        <authorList>
            <person name="Bruna T."/>
            <person name="Aryal R."/>
            <person name="Dudchenko O."/>
            <person name="Sargent D.J."/>
            <person name="Mead D."/>
            <person name="Buti M."/>
            <person name="Cavallini A."/>
            <person name="Hytonen T."/>
            <person name="Andres J."/>
            <person name="Pham M."/>
            <person name="Weisz D."/>
            <person name="Mascagni F."/>
            <person name="Usai G."/>
            <person name="Natali L."/>
            <person name="Bassil N."/>
            <person name="Fernandez G.E."/>
            <person name="Lomsadze A."/>
            <person name="Armour M."/>
            <person name="Olukolu B."/>
            <person name="Poorten T."/>
            <person name="Britton C."/>
            <person name="Davik J."/>
            <person name="Ashrafi H."/>
            <person name="Aiden E.L."/>
            <person name="Borodovsky M."/>
            <person name="Worthington M."/>
        </authorList>
    </citation>
    <scope>NUCLEOTIDE SEQUENCE [LARGE SCALE GENOMIC DNA]</scope>
    <source>
        <strain evidence="3">PI 553951</strain>
    </source>
</reference>
<evidence type="ECO:0000313" key="3">
    <source>
        <dbReference type="EMBL" id="KAK9920304.1"/>
    </source>
</evidence>
<dbReference type="AlphaFoldDB" id="A0AAW1W6D3"/>
<dbReference type="InterPro" id="IPR050528">
    <property type="entry name" value="L-type_Lectin-RKs"/>
</dbReference>
<dbReference type="EMBL" id="JBEDUW010000006">
    <property type="protein sequence ID" value="KAK9920304.1"/>
    <property type="molecule type" value="Genomic_DNA"/>
</dbReference>
<accession>A0AAW1W6D3</accession>
<dbReference type="InterPro" id="IPR011009">
    <property type="entry name" value="Kinase-like_dom_sf"/>
</dbReference>
<proteinExistence type="predicted"/>
<dbReference type="SUPFAM" id="SSF56112">
    <property type="entry name" value="Protein kinase-like (PK-like)"/>
    <property type="match status" value="1"/>
</dbReference>
<dbReference type="PANTHER" id="PTHR27007">
    <property type="match status" value="1"/>
</dbReference>
<keyword evidence="2" id="KW-0067">ATP-binding</keyword>